<evidence type="ECO:0000256" key="5">
    <source>
        <dbReference type="ARBA" id="ARBA00023136"/>
    </source>
</evidence>
<evidence type="ECO:0000313" key="10">
    <source>
        <dbReference type="Proteomes" id="UP000662111"/>
    </source>
</evidence>
<dbReference type="CDD" id="cd07302">
    <property type="entry name" value="CHD"/>
    <property type="match status" value="1"/>
</dbReference>
<keyword evidence="10" id="KW-1185">Reference proteome</keyword>
<dbReference type="InterPro" id="IPR029787">
    <property type="entry name" value="Nucleotide_cyclase"/>
</dbReference>
<evidence type="ECO:0000256" key="6">
    <source>
        <dbReference type="ARBA" id="ARBA00023239"/>
    </source>
</evidence>
<dbReference type="PANTHER" id="PTHR11920">
    <property type="entry name" value="GUANYLYL CYCLASE"/>
    <property type="match status" value="1"/>
</dbReference>
<evidence type="ECO:0000313" key="9">
    <source>
        <dbReference type="EMBL" id="GGK83349.1"/>
    </source>
</evidence>
<protein>
    <recommendedName>
        <fullName evidence="8">Guanylate cyclase domain-containing protein</fullName>
    </recommendedName>
</protein>
<accession>A0ABQ2FCH3</accession>
<comment type="caution">
    <text evidence="9">The sequence shown here is derived from an EMBL/GenBank/DDBJ whole genome shotgun (WGS) entry which is preliminary data.</text>
</comment>
<dbReference type="Proteomes" id="UP000662111">
    <property type="component" value="Unassembled WGS sequence"/>
</dbReference>
<keyword evidence="6" id="KW-0456">Lyase</keyword>
<keyword evidence="4 7" id="KW-1133">Transmembrane helix</keyword>
<dbReference type="RefSeq" id="WP_022920002.1">
    <property type="nucleotide sequence ID" value="NZ_BMLB01000008.1"/>
</dbReference>
<organism evidence="9 10">
    <name type="scientific">Ornithinimicrobium pekingense</name>
    <dbReference type="NCBI Taxonomy" id="384677"/>
    <lineage>
        <taxon>Bacteria</taxon>
        <taxon>Bacillati</taxon>
        <taxon>Actinomycetota</taxon>
        <taxon>Actinomycetes</taxon>
        <taxon>Micrococcales</taxon>
        <taxon>Ornithinimicrobiaceae</taxon>
        <taxon>Ornithinimicrobium</taxon>
    </lineage>
</organism>
<dbReference type="Pfam" id="PF00211">
    <property type="entry name" value="Guanylate_cyc"/>
    <property type="match status" value="1"/>
</dbReference>
<evidence type="ECO:0000259" key="8">
    <source>
        <dbReference type="PROSITE" id="PS50125"/>
    </source>
</evidence>
<keyword evidence="3" id="KW-0547">Nucleotide-binding</keyword>
<dbReference type="EMBL" id="BMLB01000008">
    <property type="protein sequence ID" value="GGK83349.1"/>
    <property type="molecule type" value="Genomic_DNA"/>
</dbReference>
<evidence type="ECO:0000256" key="2">
    <source>
        <dbReference type="ARBA" id="ARBA00022692"/>
    </source>
</evidence>
<dbReference type="PROSITE" id="PS50125">
    <property type="entry name" value="GUANYLATE_CYCLASE_2"/>
    <property type="match status" value="1"/>
</dbReference>
<evidence type="ECO:0000256" key="3">
    <source>
        <dbReference type="ARBA" id="ARBA00022741"/>
    </source>
</evidence>
<feature type="domain" description="Guanylate cyclase" evidence="8">
    <location>
        <begin position="251"/>
        <end position="379"/>
    </location>
</feature>
<evidence type="ECO:0000256" key="7">
    <source>
        <dbReference type="SAM" id="Phobius"/>
    </source>
</evidence>
<keyword evidence="2 7" id="KW-0812">Transmembrane</keyword>
<feature type="transmembrane region" description="Helical" evidence="7">
    <location>
        <begin position="179"/>
        <end position="203"/>
    </location>
</feature>
<dbReference type="SMART" id="SM00044">
    <property type="entry name" value="CYCc"/>
    <property type="match status" value="1"/>
</dbReference>
<feature type="transmembrane region" description="Helical" evidence="7">
    <location>
        <begin position="151"/>
        <end position="173"/>
    </location>
</feature>
<feature type="transmembrane region" description="Helical" evidence="7">
    <location>
        <begin position="127"/>
        <end position="144"/>
    </location>
</feature>
<dbReference type="SUPFAM" id="SSF55073">
    <property type="entry name" value="Nucleotide cyclase"/>
    <property type="match status" value="1"/>
</dbReference>
<evidence type="ECO:0000256" key="4">
    <source>
        <dbReference type="ARBA" id="ARBA00022989"/>
    </source>
</evidence>
<keyword evidence="5 7" id="KW-0472">Membrane</keyword>
<feature type="transmembrane region" description="Helical" evidence="7">
    <location>
        <begin position="103"/>
        <end position="121"/>
    </location>
</feature>
<gene>
    <name evidence="9" type="ORF">GCM10011509_34740</name>
</gene>
<sequence>MAGAVQDRAGVPAGMRARVATLVTRLADLGGRADQSRDERLRAGTLVLASVLIALLAFVWVGTYLAFGHPRSAAIPALYQVVTAAGLVVLVRTRRFERFRRSQLLTMLVLPALLQASLGGFVASSAMVLWGLFVPLAALALLGVRSSVAWLVAYLAEVTLLAVLDPVLVGYAAGLPRGVVTGFFVLNVFGVTVSAYVMLAYFVEQRARAHRALETERERSERLLLNVLPAPIAARLKTTTDIIADRHDSVSVLFADLVGFTEHARGTAPEDLVALLDRVFTTFDRRVDAEGAEKIKTIGDAYMVVAGAPEARAGHVQAVARLALAMREDIAAVAAATGEGWLRVRIGIDTGPVVAGVIGRRRFSYDLWGDTVNTASRMQSLAEPGQIQVTARAAELLRGDFEVRPRGTVEVKGKGLMETFLLEG</sequence>
<feature type="transmembrane region" description="Helical" evidence="7">
    <location>
        <begin position="46"/>
        <end position="67"/>
    </location>
</feature>
<dbReference type="InterPro" id="IPR050401">
    <property type="entry name" value="Cyclic_nucleotide_synthase"/>
</dbReference>
<dbReference type="InterPro" id="IPR001054">
    <property type="entry name" value="A/G_cyclase"/>
</dbReference>
<feature type="transmembrane region" description="Helical" evidence="7">
    <location>
        <begin position="73"/>
        <end position="91"/>
    </location>
</feature>
<proteinExistence type="predicted"/>
<dbReference type="Gene3D" id="3.30.70.1230">
    <property type="entry name" value="Nucleotide cyclase"/>
    <property type="match status" value="1"/>
</dbReference>
<name>A0ABQ2FCH3_9MICO</name>
<evidence type="ECO:0000256" key="1">
    <source>
        <dbReference type="ARBA" id="ARBA00004370"/>
    </source>
</evidence>
<comment type="subcellular location">
    <subcellularLocation>
        <location evidence="1">Membrane</location>
    </subcellularLocation>
</comment>
<dbReference type="PANTHER" id="PTHR11920:SF335">
    <property type="entry name" value="GUANYLATE CYCLASE"/>
    <property type="match status" value="1"/>
</dbReference>
<reference evidence="10" key="1">
    <citation type="journal article" date="2019" name="Int. J. Syst. Evol. Microbiol.">
        <title>The Global Catalogue of Microorganisms (GCM) 10K type strain sequencing project: providing services to taxonomists for standard genome sequencing and annotation.</title>
        <authorList>
            <consortium name="The Broad Institute Genomics Platform"/>
            <consortium name="The Broad Institute Genome Sequencing Center for Infectious Disease"/>
            <person name="Wu L."/>
            <person name="Ma J."/>
        </authorList>
    </citation>
    <scope>NUCLEOTIDE SEQUENCE [LARGE SCALE GENOMIC DNA]</scope>
    <source>
        <strain evidence="10">CGMCC 1.5362</strain>
    </source>
</reference>